<gene>
    <name evidence="2" type="ORF">T4A_2427</name>
</gene>
<protein>
    <submittedName>
        <fullName evidence="2">Uncharacterized protein</fullName>
    </submittedName>
</protein>
<dbReference type="AlphaFoldDB" id="A0A0V1E7W1"/>
<evidence type="ECO:0000256" key="1">
    <source>
        <dbReference type="SAM" id="MobiDB-lite"/>
    </source>
</evidence>
<comment type="caution">
    <text evidence="2">The sequence shown here is derived from an EMBL/GenBank/DDBJ whole genome shotgun (WGS) entry which is preliminary data.</text>
</comment>
<accession>A0A0V1E7W1</accession>
<organism evidence="2 3">
    <name type="scientific">Trichinella pseudospiralis</name>
    <name type="common">Parasitic roundworm</name>
    <dbReference type="NCBI Taxonomy" id="6337"/>
    <lineage>
        <taxon>Eukaryota</taxon>
        <taxon>Metazoa</taxon>
        <taxon>Ecdysozoa</taxon>
        <taxon>Nematoda</taxon>
        <taxon>Enoplea</taxon>
        <taxon>Dorylaimia</taxon>
        <taxon>Trichinellida</taxon>
        <taxon>Trichinellidae</taxon>
        <taxon>Trichinella</taxon>
    </lineage>
</organism>
<feature type="compositionally biased region" description="Basic and acidic residues" evidence="1">
    <location>
        <begin position="114"/>
        <end position="123"/>
    </location>
</feature>
<dbReference type="EMBL" id="JYDR01000081">
    <property type="protein sequence ID" value="KRY69927.1"/>
    <property type="molecule type" value="Genomic_DNA"/>
</dbReference>
<sequence>MTTVVFHALLEMVIEFYCQLVQSYLQLVLRSCFTCNLYLSHLFNFPLNCALAISYFSATCYLLDCERIIYLILCKISSILSRVSSQNLEMSLTIYDSDNSLEESDKGSASVSDYVERSDHDSSSEFSRTLSSESET</sequence>
<reference evidence="2 3" key="1">
    <citation type="submission" date="2015-01" db="EMBL/GenBank/DDBJ databases">
        <title>Evolution of Trichinella species and genotypes.</title>
        <authorList>
            <person name="Korhonen P.K."/>
            <person name="Edoardo P."/>
            <person name="Giuseppe L.R."/>
            <person name="Gasser R.B."/>
        </authorList>
    </citation>
    <scope>NUCLEOTIDE SEQUENCE [LARGE SCALE GENOMIC DNA]</scope>
    <source>
        <strain evidence="2">ISS13</strain>
    </source>
</reference>
<proteinExistence type="predicted"/>
<feature type="compositionally biased region" description="Low complexity" evidence="1">
    <location>
        <begin position="124"/>
        <end position="136"/>
    </location>
</feature>
<feature type="region of interest" description="Disordered" evidence="1">
    <location>
        <begin position="99"/>
        <end position="136"/>
    </location>
</feature>
<name>A0A0V1E7W1_TRIPS</name>
<evidence type="ECO:0000313" key="3">
    <source>
        <dbReference type="Proteomes" id="UP000054632"/>
    </source>
</evidence>
<evidence type="ECO:0000313" key="2">
    <source>
        <dbReference type="EMBL" id="KRY69927.1"/>
    </source>
</evidence>
<dbReference type="Proteomes" id="UP000054632">
    <property type="component" value="Unassembled WGS sequence"/>
</dbReference>